<name>A0ABY7FW61_MYAAR</name>
<evidence type="ECO:0000256" key="1">
    <source>
        <dbReference type="SAM" id="Phobius"/>
    </source>
</evidence>
<organism evidence="4 5">
    <name type="scientific">Mya arenaria</name>
    <name type="common">Soft-shell clam</name>
    <dbReference type="NCBI Taxonomy" id="6604"/>
    <lineage>
        <taxon>Eukaryota</taxon>
        <taxon>Metazoa</taxon>
        <taxon>Spiralia</taxon>
        <taxon>Lophotrochozoa</taxon>
        <taxon>Mollusca</taxon>
        <taxon>Bivalvia</taxon>
        <taxon>Autobranchia</taxon>
        <taxon>Heteroconchia</taxon>
        <taxon>Euheterodonta</taxon>
        <taxon>Imparidentia</taxon>
        <taxon>Neoheterodontei</taxon>
        <taxon>Myida</taxon>
        <taxon>Myoidea</taxon>
        <taxon>Myidae</taxon>
        <taxon>Mya</taxon>
    </lineage>
</organism>
<dbReference type="InterPro" id="IPR004046">
    <property type="entry name" value="GST_C"/>
</dbReference>
<evidence type="ECO:0000259" key="3">
    <source>
        <dbReference type="PROSITE" id="PS50405"/>
    </source>
</evidence>
<dbReference type="CDD" id="cd03192">
    <property type="entry name" value="GST_C_Sigma_like"/>
    <property type="match status" value="1"/>
</dbReference>
<feature type="transmembrane region" description="Helical" evidence="1">
    <location>
        <begin position="7"/>
        <end position="32"/>
    </location>
</feature>
<keyword evidence="1" id="KW-1133">Transmembrane helix</keyword>
<accession>A0ABY7FW61</accession>
<dbReference type="InterPro" id="IPR050213">
    <property type="entry name" value="GST_superfamily"/>
</dbReference>
<dbReference type="PROSITE" id="PS50404">
    <property type="entry name" value="GST_NTER"/>
    <property type="match status" value="1"/>
</dbReference>
<dbReference type="Gene3D" id="1.20.1050.10">
    <property type="match status" value="1"/>
</dbReference>
<dbReference type="SUPFAM" id="SSF47616">
    <property type="entry name" value="GST C-terminal domain-like"/>
    <property type="match status" value="1"/>
</dbReference>
<keyword evidence="1" id="KW-0812">Transmembrane</keyword>
<evidence type="ECO:0000313" key="4">
    <source>
        <dbReference type="EMBL" id="WAR26440.1"/>
    </source>
</evidence>
<sequence length="261" mass="29695">MGDSRKGCYVSVLTGVCIAFIAVGVGLIVQYVNYRTSECVCPETSKSSKQSDGIGMLRPNAKVSHDYKLFYFDCRGRGEIARMIFAYAGHPFVDKRIDYDEEWPSIKYDFPQYVLPVLEIDGSKNITQNINGKTPTEQTVIDEITETVADIYNFALEFQVAPTSQERVQKKAEFYKVDCPKFLMFLENLVAETGQNGFAVGDSFTVADLMLFVYIEHTEAHFTPPEAPLLKNYSLLDRNRELVSSIPRIQEYLQKRPEQDM</sequence>
<dbReference type="EMBL" id="CP111025">
    <property type="protein sequence ID" value="WAR26440.1"/>
    <property type="molecule type" value="Genomic_DNA"/>
</dbReference>
<dbReference type="PANTHER" id="PTHR11571:SF150">
    <property type="entry name" value="GLUTATHIONE S-TRANSFERASE"/>
    <property type="match status" value="1"/>
</dbReference>
<proteinExistence type="predicted"/>
<evidence type="ECO:0000313" key="5">
    <source>
        <dbReference type="Proteomes" id="UP001164746"/>
    </source>
</evidence>
<gene>
    <name evidence="4" type="ORF">MAR_012144</name>
</gene>
<dbReference type="Proteomes" id="UP001164746">
    <property type="component" value="Chromosome 14"/>
</dbReference>
<dbReference type="CDD" id="cd03039">
    <property type="entry name" value="GST_N_Sigma_like"/>
    <property type="match status" value="1"/>
</dbReference>
<feature type="domain" description="GST N-terminal" evidence="2">
    <location>
        <begin position="65"/>
        <end position="162"/>
    </location>
</feature>
<dbReference type="PROSITE" id="PS50405">
    <property type="entry name" value="GST_CTER"/>
    <property type="match status" value="1"/>
</dbReference>
<dbReference type="InterPro" id="IPR036282">
    <property type="entry name" value="Glutathione-S-Trfase_C_sf"/>
</dbReference>
<dbReference type="InterPro" id="IPR040079">
    <property type="entry name" value="Glutathione_S-Trfase"/>
</dbReference>
<keyword evidence="5" id="KW-1185">Reference proteome</keyword>
<dbReference type="InterPro" id="IPR004045">
    <property type="entry name" value="Glutathione_S-Trfase_N"/>
</dbReference>
<reference evidence="4" key="1">
    <citation type="submission" date="2022-11" db="EMBL/GenBank/DDBJ databases">
        <title>Centuries of genome instability and evolution in soft-shell clam transmissible cancer (bioRxiv).</title>
        <authorList>
            <person name="Hart S.F.M."/>
            <person name="Yonemitsu M.A."/>
            <person name="Giersch R.M."/>
            <person name="Beal B.F."/>
            <person name="Arriagada G."/>
            <person name="Davis B.W."/>
            <person name="Ostrander E.A."/>
            <person name="Goff S.P."/>
            <person name="Metzger M.J."/>
        </authorList>
    </citation>
    <scope>NUCLEOTIDE SEQUENCE</scope>
    <source>
        <strain evidence="4">MELC-2E11</strain>
        <tissue evidence="4">Siphon/mantle</tissue>
    </source>
</reference>
<protein>
    <submittedName>
        <fullName evidence="4">GST-like protein</fullName>
    </submittedName>
</protein>
<dbReference type="PANTHER" id="PTHR11571">
    <property type="entry name" value="GLUTATHIONE S-TRANSFERASE"/>
    <property type="match status" value="1"/>
</dbReference>
<dbReference type="InterPro" id="IPR010987">
    <property type="entry name" value="Glutathione-S-Trfase_C-like"/>
</dbReference>
<dbReference type="Pfam" id="PF14497">
    <property type="entry name" value="GST_C_3"/>
    <property type="match status" value="1"/>
</dbReference>
<dbReference type="SUPFAM" id="SSF52833">
    <property type="entry name" value="Thioredoxin-like"/>
    <property type="match status" value="1"/>
</dbReference>
<keyword evidence="1" id="KW-0472">Membrane</keyword>
<feature type="domain" description="GST C-terminal" evidence="3">
    <location>
        <begin position="134"/>
        <end position="261"/>
    </location>
</feature>
<dbReference type="Gene3D" id="3.40.30.10">
    <property type="entry name" value="Glutaredoxin"/>
    <property type="match status" value="1"/>
</dbReference>
<dbReference type="InterPro" id="IPR036249">
    <property type="entry name" value="Thioredoxin-like_sf"/>
</dbReference>
<evidence type="ECO:0000259" key="2">
    <source>
        <dbReference type="PROSITE" id="PS50404"/>
    </source>
</evidence>
<dbReference type="SFLD" id="SFLDS00019">
    <property type="entry name" value="Glutathione_Transferase_(cytos"/>
    <property type="match status" value="1"/>
</dbReference>